<dbReference type="RefSeq" id="WP_168696311.1">
    <property type="nucleotide sequence ID" value="NZ_CP051206.1"/>
</dbReference>
<dbReference type="KEGG" id="dfs:HGD76_15460"/>
<dbReference type="Proteomes" id="UP000502433">
    <property type="component" value="Chromosome"/>
</dbReference>
<proteinExistence type="predicted"/>
<dbReference type="EMBL" id="CP051206">
    <property type="protein sequence ID" value="QJB45360.1"/>
    <property type="molecule type" value="Genomic_DNA"/>
</dbReference>
<reference evidence="1 2" key="1">
    <citation type="submission" date="2020-04" db="EMBL/GenBank/DDBJ databases">
        <title>Genome-Wide Identification of 5-Methylcytosine Sites in Bacterial Genomes By High-Throughput Sequencing of MspJI Restriction Fragments.</title>
        <authorList>
            <person name="Wu V."/>
        </authorList>
    </citation>
    <scope>NUCLEOTIDE SEQUENCE [LARGE SCALE GENOMIC DNA]</scope>
    <source>
        <strain evidence="1 2">CCAP 1403/13f</strain>
    </source>
</reference>
<dbReference type="AlphaFoldDB" id="A0A6H2C229"/>
<reference evidence="1 2" key="2">
    <citation type="submission" date="2020-04" db="EMBL/GenBank/DDBJ databases">
        <authorList>
            <person name="Fomenkov A."/>
            <person name="Anton B.P."/>
            <person name="Roberts R.J."/>
        </authorList>
    </citation>
    <scope>NUCLEOTIDE SEQUENCE [LARGE SCALE GENOMIC DNA]</scope>
    <source>
        <strain evidence="1 2">CCAP 1403/13f</strain>
    </source>
</reference>
<evidence type="ECO:0000313" key="2">
    <source>
        <dbReference type="Proteomes" id="UP000502433"/>
    </source>
</evidence>
<accession>A0A6H2C229</accession>
<gene>
    <name evidence="1" type="ORF">HGD76_15460</name>
</gene>
<organism evidence="1 2">
    <name type="scientific">Dolichospermum flos-aquae CCAP 1403/13F</name>
    <dbReference type="NCBI Taxonomy" id="315271"/>
    <lineage>
        <taxon>Bacteria</taxon>
        <taxon>Bacillati</taxon>
        <taxon>Cyanobacteriota</taxon>
        <taxon>Cyanophyceae</taxon>
        <taxon>Nostocales</taxon>
        <taxon>Aphanizomenonaceae</taxon>
        <taxon>Dolichospermum</taxon>
    </lineage>
</organism>
<name>A0A6H2C229_DOLFA</name>
<protein>
    <submittedName>
        <fullName evidence="1">Uncharacterized protein</fullName>
    </submittedName>
</protein>
<sequence>MNYLQKYQEQKFVEALDICQSLVDFKYRPTNLTYQAIELFCEIGKNPFELLELCHKYSSKIEKICDIIHEYGTSIDNLRVDCLLGFGAKDHCSFLSFFLNLNFGKFEYFTDNFTTPEQIAELFKDWKEIDFNPVIEKQKAVTF</sequence>
<evidence type="ECO:0000313" key="1">
    <source>
        <dbReference type="EMBL" id="QJB45360.1"/>
    </source>
</evidence>